<proteinExistence type="predicted"/>
<keyword evidence="1" id="KW-0472">Membrane</keyword>
<keyword evidence="1" id="KW-0812">Transmembrane</keyword>
<gene>
    <name evidence="2" type="ORF">UFOPK3376_01079</name>
</gene>
<feature type="transmembrane region" description="Helical" evidence="1">
    <location>
        <begin position="150"/>
        <end position="167"/>
    </location>
</feature>
<keyword evidence="1" id="KW-1133">Transmembrane helix</keyword>
<evidence type="ECO:0000313" key="2">
    <source>
        <dbReference type="EMBL" id="CAB4875158.1"/>
    </source>
</evidence>
<organism evidence="2">
    <name type="scientific">freshwater metagenome</name>
    <dbReference type="NCBI Taxonomy" id="449393"/>
    <lineage>
        <taxon>unclassified sequences</taxon>
        <taxon>metagenomes</taxon>
        <taxon>ecological metagenomes</taxon>
    </lineage>
</organism>
<protein>
    <submittedName>
        <fullName evidence="2">Unannotated protein</fullName>
    </submittedName>
</protein>
<feature type="transmembrane region" description="Helical" evidence="1">
    <location>
        <begin position="187"/>
        <end position="203"/>
    </location>
</feature>
<reference evidence="2" key="1">
    <citation type="submission" date="2020-05" db="EMBL/GenBank/DDBJ databases">
        <authorList>
            <person name="Chiriac C."/>
            <person name="Salcher M."/>
            <person name="Ghai R."/>
            <person name="Kavagutti S V."/>
        </authorList>
    </citation>
    <scope>NUCLEOTIDE SEQUENCE</scope>
</reference>
<dbReference type="AlphaFoldDB" id="A0A6J7DZL4"/>
<dbReference type="EMBL" id="CAFBLP010000021">
    <property type="protein sequence ID" value="CAB4875158.1"/>
    <property type="molecule type" value="Genomic_DNA"/>
</dbReference>
<sequence>MALENQNLGRRDRRLMLLVSGFATLVACSQVGAIIAPSLVKHSPALVLALSSRIRHLLFAVPADINPVAYSVIGFARIAIAAWLCFAVGYWYGDRGFRWLEHQVGGEPPATLRWLQRAASRAGGPLVFFMPGSNLVCALVGQRRMNLQRFALWSSLGIAFRLVWVWIAARLFDTQLKHALDWIEKYQWWLVAAFFLITIVQSARRAASPPAPPAEPGS</sequence>
<accession>A0A6J7DZL4</accession>
<evidence type="ECO:0000256" key="1">
    <source>
        <dbReference type="SAM" id="Phobius"/>
    </source>
</evidence>
<name>A0A6J7DZL4_9ZZZZ</name>
<feature type="transmembrane region" description="Helical" evidence="1">
    <location>
        <begin position="68"/>
        <end position="92"/>
    </location>
</feature>